<keyword evidence="1 4" id="KW-0732">Signal</keyword>
<organism evidence="6 7">
    <name type="scientific">Winogradskyella litorisediminis</name>
    <dbReference type="NCBI Taxonomy" id="1156618"/>
    <lineage>
        <taxon>Bacteria</taxon>
        <taxon>Pseudomonadati</taxon>
        <taxon>Bacteroidota</taxon>
        <taxon>Flavobacteriia</taxon>
        <taxon>Flavobacteriales</taxon>
        <taxon>Flavobacteriaceae</taxon>
        <taxon>Winogradskyella</taxon>
    </lineage>
</organism>
<feature type="chain" id="PRO_5046990785" evidence="4">
    <location>
        <begin position="23"/>
        <end position="573"/>
    </location>
</feature>
<comment type="caution">
    <text evidence="6">The sequence shown here is derived from an EMBL/GenBank/DDBJ whole genome shotgun (WGS) entry which is preliminary data.</text>
</comment>
<dbReference type="PANTHER" id="PTHR46682">
    <property type="entry name" value="ADHESION G-PROTEIN COUPLED RECEPTOR V1"/>
    <property type="match status" value="1"/>
</dbReference>
<dbReference type="Gene3D" id="2.60.40.2030">
    <property type="match status" value="3"/>
</dbReference>
<keyword evidence="7" id="KW-1185">Reference proteome</keyword>
<proteinExistence type="predicted"/>
<evidence type="ECO:0000259" key="5">
    <source>
        <dbReference type="Pfam" id="PF03160"/>
    </source>
</evidence>
<feature type="domain" description="Calx-beta" evidence="5">
    <location>
        <begin position="270"/>
        <end position="383"/>
    </location>
</feature>
<feature type="domain" description="Calx-beta" evidence="5">
    <location>
        <begin position="73"/>
        <end position="143"/>
    </location>
</feature>
<name>A0ABW3N730_9FLAO</name>
<dbReference type="InterPro" id="IPR038081">
    <property type="entry name" value="CalX-like_sf"/>
</dbReference>
<dbReference type="Proteomes" id="UP001597013">
    <property type="component" value="Unassembled WGS sequence"/>
</dbReference>
<dbReference type="EMBL" id="JBHTJL010000009">
    <property type="protein sequence ID" value="MFD1062255.1"/>
    <property type="molecule type" value="Genomic_DNA"/>
</dbReference>
<feature type="signal peptide" evidence="4">
    <location>
        <begin position="1"/>
        <end position="22"/>
    </location>
</feature>
<keyword evidence="3" id="KW-0106">Calcium</keyword>
<feature type="domain" description="Calx-beta" evidence="5">
    <location>
        <begin position="148"/>
        <end position="248"/>
    </location>
</feature>
<dbReference type="PANTHER" id="PTHR46682:SF1">
    <property type="entry name" value="ADHESION G-PROTEIN COUPLED RECEPTOR V1"/>
    <property type="match status" value="1"/>
</dbReference>
<evidence type="ECO:0000313" key="6">
    <source>
        <dbReference type="EMBL" id="MFD1062255.1"/>
    </source>
</evidence>
<dbReference type="InterPro" id="IPR026919">
    <property type="entry name" value="ADGRV1"/>
</dbReference>
<evidence type="ECO:0000256" key="1">
    <source>
        <dbReference type="ARBA" id="ARBA00022729"/>
    </source>
</evidence>
<dbReference type="Pfam" id="PF03160">
    <property type="entry name" value="Calx-beta"/>
    <property type="match status" value="3"/>
</dbReference>
<evidence type="ECO:0000313" key="7">
    <source>
        <dbReference type="Proteomes" id="UP001597013"/>
    </source>
</evidence>
<keyword evidence="2" id="KW-0677">Repeat</keyword>
<evidence type="ECO:0000256" key="4">
    <source>
        <dbReference type="SAM" id="SignalP"/>
    </source>
</evidence>
<sequence>MKQNTYVLLALLLLLVSSCKDDDNEVNGTGIVEFSLENLAEIENATSSLNVNIGVDSFNHGGGTVDVTISGGVYGTDYETSQGADFFTLDIDAQSLLATFSLQPIDDELIEENQDLTITLSNATGNLNLGDNTALTFTIIDNDDPLIAVVGFEVSQSQIQENATDSNQINIAFSQETTDGGIISITSSGDAVFGTDYSIVGQTTSDFDLVIPAGATSASFEVQSIDNSVFGADKDIVFSISGVDGGLSIGTETTHTLTIENDDLPPNPIIDFDATNTLTYNEDAGTITLNFELSGTTTSDATVELTTSGDADASDFNFNGSNANPFVLNIPSGSSSASVDISILDDSDIELDETITLTISSVSGGLDAGVSLQSQTITITDNDFVPFNYVETFESITNLSDIGYETVLIGQDPSFPNGSVLKYHNKVNSYTDVNDVSLTSDNGMQIFHNISGGAGILDHMVITQQLVGSGSMTVNLDVAYITGINKNTTEITYYYSDTYSGSGSFVESEWNVMGTATAASLDAEGIARTQFKREAFTINPTGNFYVAIRVFQDVNPVNDVVQWRFDNFQVNSN</sequence>
<dbReference type="SUPFAM" id="SSF141072">
    <property type="entry name" value="CalX-like"/>
    <property type="match status" value="3"/>
</dbReference>
<dbReference type="InterPro" id="IPR003644">
    <property type="entry name" value="Calx_beta"/>
</dbReference>
<accession>A0ABW3N730</accession>
<dbReference type="RefSeq" id="WP_386127945.1">
    <property type="nucleotide sequence ID" value="NZ_JBHTJL010000009.1"/>
</dbReference>
<reference evidence="7" key="1">
    <citation type="journal article" date="2019" name="Int. J. Syst. Evol. Microbiol.">
        <title>The Global Catalogue of Microorganisms (GCM) 10K type strain sequencing project: providing services to taxonomists for standard genome sequencing and annotation.</title>
        <authorList>
            <consortium name="The Broad Institute Genomics Platform"/>
            <consortium name="The Broad Institute Genome Sequencing Center for Infectious Disease"/>
            <person name="Wu L."/>
            <person name="Ma J."/>
        </authorList>
    </citation>
    <scope>NUCLEOTIDE SEQUENCE [LARGE SCALE GENOMIC DNA]</scope>
    <source>
        <strain evidence="7">CCUG 62215</strain>
    </source>
</reference>
<gene>
    <name evidence="6" type="ORF">ACFQ1Q_03275</name>
</gene>
<evidence type="ECO:0000256" key="3">
    <source>
        <dbReference type="ARBA" id="ARBA00022837"/>
    </source>
</evidence>
<evidence type="ECO:0000256" key="2">
    <source>
        <dbReference type="ARBA" id="ARBA00022737"/>
    </source>
</evidence>
<protein>
    <submittedName>
        <fullName evidence="6">Calx-beta domain-containing protein</fullName>
    </submittedName>
</protein>